<dbReference type="EMBL" id="AMCW01000141">
    <property type="protein sequence ID" value="EKJ99614.1"/>
    <property type="molecule type" value="Genomic_DNA"/>
</dbReference>
<gene>
    <name evidence="1" type="ORF">RBSH_05031</name>
</gene>
<reference evidence="1 2" key="1">
    <citation type="journal article" date="2013" name="Mar. Genomics">
        <title>Expression of sulfatases in Rhodopirellula baltica and the diversity of sulfatases in the genus Rhodopirellula.</title>
        <authorList>
            <person name="Wegner C.E."/>
            <person name="Richter-Heitmann T."/>
            <person name="Klindworth A."/>
            <person name="Klockow C."/>
            <person name="Richter M."/>
            <person name="Achstetter T."/>
            <person name="Glockner F.O."/>
            <person name="Harder J."/>
        </authorList>
    </citation>
    <scope>NUCLEOTIDE SEQUENCE [LARGE SCALE GENOMIC DNA]</scope>
    <source>
        <strain evidence="1 2">SH28</strain>
    </source>
</reference>
<organism evidence="1 2">
    <name type="scientific">Rhodopirellula baltica SH28</name>
    <dbReference type="NCBI Taxonomy" id="993517"/>
    <lineage>
        <taxon>Bacteria</taxon>
        <taxon>Pseudomonadati</taxon>
        <taxon>Planctomycetota</taxon>
        <taxon>Planctomycetia</taxon>
        <taxon>Pirellulales</taxon>
        <taxon>Pirellulaceae</taxon>
        <taxon>Rhodopirellula</taxon>
    </lineage>
</organism>
<sequence length="40" mass="4191">MRAKQQSSNAFAVLVFATVTAHTLGGQRKGEGIFSGLPLT</sequence>
<dbReference type="Proteomes" id="UP000007993">
    <property type="component" value="Unassembled WGS sequence"/>
</dbReference>
<proteinExistence type="predicted"/>
<accession>K5C949</accession>
<name>K5C949_RHOBT</name>
<evidence type="ECO:0000313" key="2">
    <source>
        <dbReference type="Proteomes" id="UP000007993"/>
    </source>
</evidence>
<comment type="caution">
    <text evidence="1">The sequence shown here is derived from an EMBL/GenBank/DDBJ whole genome shotgun (WGS) entry which is preliminary data.</text>
</comment>
<evidence type="ECO:0000313" key="1">
    <source>
        <dbReference type="EMBL" id="EKJ99614.1"/>
    </source>
</evidence>
<dbReference type="AlphaFoldDB" id="K5C949"/>
<protein>
    <submittedName>
        <fullName evidence="1">Uncharacterized protein</fullName>
    </submittedName>
</protein>